<dbReference type="CDD" id="cd05380">
    <property type="entry name" value="CAP_euk"/>
    <property type="match status" value="1"/>
</dbReference>
<feature type="domain" description="SCP" evidence="5">
    <location>
        <begin position="306"/>
        <end position="477"/>
    </location>
</feature>
<dbReference type="AlphaFoldDB" id="A0A8B8IVX5"/>
<dbReference type="Gene3D" id="3.40.33.10">
    <property type="entry name" value="CAP"/>
    <property type="match status" value="1"/>
</dbReference>
<protein>
    <submittedName>
        <fullName evidence="7">Uncharacterized protein LOC113404571</fullName>
    </submittedName>
</protein>
<dbReference type="GO" id="GO:0005576">
    <property type="term" value="C:extracellular region"/>
    <property type="evidence" value="ECO:0007669"/>
    <property type="project" value="UniProtKB-SubCell"/>
</dbReference>
<feature type="signal peptide" evidence="4">
    <location>
        <begin position="1"/>
        <end position="25"/>
    </location>
</feature>
<name>A0A8B8IVX5_VANTA</name>
<keyword evidence="4" id="KW-0732">Signal</keyword>
<keyword evidence="3" id="KW-1133">Transmembrane helix</keyword>
<accession>A0A8B8IVX5</accession>
<dbReference type="RefSeq" id="XP_026501278.2">
    <property type="nucleotide sequence ID" value="XM_026645493.2"/>
</dbReference>
<reference evidence="7" key="1">
    <citation type="submission" date="2025-08" db="UniProtKB">
        <authorList>
            <consortium name="RefSeq"/>
        </authorList>
    </citation>
    <scope>IDENTIFICATION</scope>
    <source>
        <tissue evidence="7">Whole body</tissue>
    </source>
</reference>
<evidence type="ECO:0000313" key="7">
    <source>
        <dbReference type="RefSeq" id="XP_026501278.2"/>
    </source>
</evidence>
<keyword evidence="3" id="KW-0472">Membrane</keyword>
<dbReference type="GeneID" id="113404571"/>
<gene>
    <name evidence="7" type="primary">LOC113404571</name>
</gene>
<feature type="chain" id="PRO_5046410520" evidence="4">
    <location>
        <begin position="26"/>
        <end position="659"/>
    </location>
</feature>
<sequence length="659" mass="74882">MSEYLMLVLNIIIFTLIIFTPNSYNIDIEYYNDEDNLNDSYQIDSSEENARRTVGSNNLSNVKILTLSNAISNSSSNLDCTESNIERDGIKFPYKIAKAVVPLNVSAISDNTDNIHILKNNVKVLPITPKSMTNLKTFKEYDYKYDYEEDVYQILRLQSSSDTANKKNEKYMYSNDTPNGRFFNLEPAVDFESSLKISKNIADDNVWYVPQEFPCWELPILYGELGTKKKKSDVFLIYGGNLINVIDPWTKVQSKFKPSDPLMSHSINKWCEVEPCYGDHTLCLFSNNDISNICDKNFKVLVPSILDQLTIISTINAMRNRVANGLAKRYSHLPTAANMKQITYDYDLERMAEAWLSQCLPGAAPCSALDGHLVSQLECTKYMKYCCLRVSKTMSHCTPRAECFIYPIVGCLHIWFSSAGEKLIETDIHCGRTTVKTFNTVQLLWAKTSKIGCAYGERSNGDVRIVCNFSPGAPFYLQTKLFCGLIGHNDIEFLRNNENITNSTFLSSLGIKWNSVLKKTRINNSLNNVLDLKGKSFHATTKSKSIWGVDSLAKIYERGWVRKQLDDYENGTRGMVARLVARYKFIDESESRCDSDESIYEVGSPGSMCLQRSRTFHALCYDFRDPTTGYRIIAIAAPIVLFSLILYDLFSGVVRQTIY</sequence>
<dbReference type="OrthoDB" id="414826at2759"/>
<dbReference type="Proteomes" id="UP001652626">
    <property type="component" value="Chromosome 21"/>
</dbReference>
<keyword evidence="2" id="KW-0964">Secreted</keyword>
<proteinExistence type="predicted"/>
<evidence type="ECO:0000256" key="4">
    <source>
        <dbReference type="SAM" id="SignalP"/>
    </source>
</evidence>
<keyword evidence="6" id="KW-1185">Reference proteome</keyword>
<evidence type="ECO:0000313" key="6">
    <source>
        <dbReference type="Proteomes" id="UP001652626"/>
    </source>
</evidence>
<dbReference type="Pfam" id="PF00188">
    <property type="entry name" value="CAP"/>
    <property type="match status" value="1"/>
</dbReference>
<dbReference type="SMART" id="SM00198">
    <property type="entry name" value="SCP"/>
    <property type="match status" value="1"/>
</dbReference>
<feature type="transmembrane region" description="Helical" evidence="3">
    <location>
        <begin position="629"/>
        <end position="650"/>
    </location>
</feature>
<evidence type="ECO:0000256" key="2">
    <source>
        <dbReference type="ARBA" id="ARBA00022525"/>
    </source>
</evidence>
<evidence type="ECO:0000256" key="1">
    <source>
        <dbReference type="ARBA" id="ARBA00004613"/>
    </source>
</evidence>
<dbReference type="InterPro" id="IPR014044">
    <property type="entry name" value="CAP_dom"/>
</dbReference>
<keyword evidence="3" id="KW-0812">Transmembrane</keyword>
<dbReference type="SUPFAM" id="SSF55797">
    <property type="entry name" value="PR-1-like"/>
    <property type="match status" value="1"/>
</dbReference>
<evidence type="ECO:0000256" key="3">
    <source>
        <dbReference type="SAM" id="Phobius"/>
    </source>
</evidence>
<evidence type="ECO:0000259" key="5">
    <source>
        <dbReference type="SMART" id="SM00198"/>
    </source>
</evidence>
<organism evidence="6 7">
    <name type="scientific">Vanessa tameamea</name>
    <name type="common">Kamehameha butterfly</name>
    <dbReference type="NCBI Taxonomy" id="334116"/>
    <lineage>
        <taxon>Eukaryota</taxon>
        <taxon>Metazoa</taxon>
        <taxon>Ecdysozoa</taxon>
        <taxon>Arthropoda</taxon>
        <taxon>Hexapoda</taxon>
        <taxon>Insecta</taxon>
        <taxon>Pterygota</taxon>
        <taxon>Neoptera</taxon>
        <taxon>Endopterygota</taxon>
        <taxon>Lepidoptera</taxon>
        <taxon>Glossata</taxon>
        <taxon>Ditrysia</taxon>
        <taxon>Papilionoidea</taxon>
        <taxon>Nymphalidae</taxon>
        <taxon>Nymphalinae</taxon>
        <taxon>Vanessa</taxon>
    </lineage>
</organism>
<dbReference type="OMA" id="PCYGDHT"/>
<comment type="subcellular location">
    <subcellularLocation>
        <location evidence="1">Secreted</location>
    </subcellularLocation>
</comment>
<dbReference type="InterPro" id="IPR035940">
    <property type="entry name" value="CAP_sf"/>
</dbReference>